<gene>
    <name evidence="1" type="ORF">N7505_007793</name>
</gene>
<evidence type="ECO:0000313" key="1">
    <source>
        <dbReference type="EMBL" id="KAJ5265000.1"/>
    </source>
</evidence>
<comment type="caution">
    <text evidence="1">The sequence shown here is derived from an EMBL/GenBank/DDBJ whole genome shotgun (WGS) entry which is preliminary data.</text>
</comment>
<evidence type="ECO:0000313" key="2">
    <source>
        <dbReference type="Proteomes" id="UP001220256"/>
    </source>
</evidence>
<name>A0ABQ8WF22_PENCH</name>
<reference evidence="1 2" key="1">
    <citation type="journal article" date="2023" name="IMA Fungus">
        <title>Comparative genomic study of the Penicillium genus elucidates a diverse pangenome and 15 lateral gene transfer events.</title>
        <authorList>
            <person name="Petersen C."/>
            <person name="Sorensen T."/>
            <person name="Nielsen M.R."/>
            <person name="Sondergaard T.E."/>
            <person name="Sorensen J.L."/>
            <person name="Fitzpatrick D.A."/>
            <person name="Frisvad J.C."/>
            <person name="Nielsen K.L."/>
        </authorList>
    </citation>
    <scope>NUCLEOTIDE SEQUENCE [LARGE SCALE GENOMIC DNA]</scope>
    <source>
        <strain evidence="1 2">IBT 3361</strain>
    </source>
</reference>
<protein>
    <submittedName>
        <fullName evidence="1">Uncharacterized protein</fullName>
    </submittedName>
</protein>
<dbReference type="Proteomes" id="UP001220256">
    <property type="component" value="Unassembled WGS sequence"/>
</dbReference>
<sequence length="260" mass="29614">MFSLSFLPDVQLPCPPRSSMRTTDPATVALARLIDSTHCLAWCTKSEVFRVPASTLWHRANGRSSREEKSANQQYLTTSKEDALAKDILRMAKNGYPLPAKFLPLLAVVLRKRRLPSNDSKPAAPLSYRAQVGHGSDHRATYSEWNLQAQRRPAAKAKKAYDRADWDKIAKEVLRQIGPWKEIKTRPALDEAVERLTEAAAAAVDSLTPDLRPTLYSKRWFTPGLKIQQTEVNRLRRKWQDSCSEFGRNHDQSATLFRWM</sequence>
<proteinExistence type="predicted"/>
<organism evidence="1 2">
    <name type="scientific">Penicillium chrysogenum</name>
    <name type="common">Penicillium notatum</name>
    <dbReference type="NCBI Taxonomy" id="5076"/>
    <lineage>
        <taxon>Eukaryota</taxon>
        <taxon>Fungi</taxon>
        <taxon>Dikarya</taxon>
        <taxon>Ascomycota</taxon>
        <taxon>Pezizomycotina</taxon>
        <taxon>Eurotiomycetes</taxon>
        <taxon>Eurotiomycetidae</taxon>
        <taxon>Eurotiales</taxon>
        <taxon>Aspergillaceae</taxon>
        <taxon>Penicillium</taxon>
        <taxon>Penicillium chrysogenum species complex</taxon>
    </lineage>
</organism>
<dbReference type="EMBL" id="JAPVEB010000004">
    <property type="protein sequence ID" value="KAJ5265000.1"/>
    <property type="molecule type" value="Genomic_DNA"/>
</dbReference>
<accession>A0ABQ8WF22</accession>
<keyword evidence="2" id="KW-1185">Reference proteome</keyword>